<evidence type="ECO:0000256" key="2">
    <source>
        <dbReference type="ARBA" id="ARBA00022475"/>
    </source>
</evidence>
<keyword evidence="4 6" id="KW-1133">Transmembrane helix</keyword>
<keyword evidence="3 6" id="KW-0812">Transmembrane</keyword>
<accession>A0A7X1SND2</accession>
<keyword evidence="2" id="KW-1003">Cell membrane</keyword>
<organism evidence="7 8">
    <name type="scientific">Gluconobacter aidae</name>
    <dbReference type="NCBI Taxonomy" id="2662454"/>
    <lineage>
        <taxon>Bacteria</taxon>
        <taxon>Pseudomonadati</taxon>
        <taxon>Pseudomonadota</taxon>
        <taxon>Alphaproteobacteria</taxon>
        <taxon>Acetobacterales</taxon>
        <taxon>Acetobacteraceae</taxon>
        <taxon>Gluconobacter</taxon>
    </lineage>
</organism>
<dbReference type="InterPro" id="IPR030923">
    <property type="entry name" value="LptG"/>
</dbReference>
<dbReference type="GO" id="GO:0043190">
    <property type="term" value="C:ATP-binding cassette (ABC) transporter complex"/>
    <property type="evidence" value="ECO:0007669"/>
    <property type="project" value="InterPro"/>
</dbReference>
<keyword evidence="8" id="KW-1185">Reference proteome</keyword>
<dbReference type="PANTHER" id="PTHR33529">
    <property type="entry name" value="SLR0882 PROTEIN-RELATED"/>
    <property type="match status" value="1"/>
</dbReference>
<evidence type="ECO:0000256" key="1">
    <source>
        <dbReference type="ARBA" id="ARBA00004651"/>
    </source>
</evidence>
<gene>
    <name evidence="7" type="primary">lptG</name>
    <name evidence="7" type="ORF">GFJ39_01800</name>
</gene>
<dbReference type="GO" id="GO:0055085">
    <property type="term" value="P:transmembrane transport"/>
    <property type="evidence" value="ECO:0007669"/>
    <property type="project" value="InterPro"/>
</dbReference>
<evidence type="ECO:0000256" key="4">
    <source>
        <dbReference type="ARBA" id="ARBA00022989"/>
    </source>
</evidence>
<feature type="transmembrane region" description="Helical" evidence="6">
    <location>
        <begin position="130"/>
        <end position="151"/>
    </location>
</feature>
<name>A0A7X1SND2_9PROT</name>
<dbReference type="AlphaFoldDB" id="A0A7X1SND2"/>
<dbReference type="RefSeq" id="WP_153429277.1">
    <property type="nucleotide sequence ID" value="NZ_WIPH01000002.1"/>
</dbReference>
<evidence type="ECO:0000313" key="7">
    <source>
        <dbReference type="EMBL" id="MQR97943.1"/>
    </source>
</evidence>
<feature type="transmembrane region" description="Helical" evidence="6">
    <location>
        <begin position="312"/>
        <end position="330"/>
    </location>
</feature>
<keyword evidence="5 6" id="KW-0472">Membrane</keyword>
<dbReference type="NCBIfam" id="TIGR04408">
    <property type="entry name" value="LptG_lptG"/>
    <property type="match status" value="1"/>
</dbReference>
<dbReference type="GO" id="GO:0015920">
    <property type="term" value="P:lipopolysaccharide transport"/>
    <property type="evidence" value="ECO:0007669"/>
    <property type="project" value="TreeGrafter"/>
</dbReference>
<evidence type="ECO:0000256" key="3">
    <source>
        <dbReference type="ARBA" id="ARBA00022692"/>
    </source>
</evidence>
<feature type="transmembrane region" description="Helical" evidence="6">
    <location>
        <begin position="342"/>
        <end position="360"/>
    </location>
</feature>
<evidence type="ECO:0000313" key="8">
    <source>
        <dbReference type="Proteomes" id="UP000432209"/>
    </source>
</evidence>
<feature type="transmembrane region" description="Helical" evidence="6">
    <location>
        <begin position="372"/>
        <end position="393"/>
    </location>
</feature>
<dbReference type="InterPro" id="IPR005495">
    <property type="entry name" value="LptG/LptF_permease"/>
</dbReference>
<dbReference type="EMBL" id="WIPH01000002">
    <property type="protein sequence ID" value="MQR97943.1"/>
    <property type="molecule type" value="Genomic_DNA"/>
</dbReference>
<evidence type="ECO:0000256" key="5">
    <source>
        <dbReference type="ARBA" id="ARBA00023136"/>
    </source>
</evidence>
<protein>
    <submittedName>
        <fullName evidence="7">LPS export ABC transporter permease LptG</fullName>
    </submittedName>
</protein>
<dbReference type="PANTHER" id="PTHR33529:SF2">
    <property type="entry name" value="LIPOPOLYSACCHARIDE EXPORT SYSTEM PERMEASE PROTEIN LPTG"/>
    <property type="match status" value="1"/>
</dbReference>
<comment type="caution">
    <text evidence="7">The sequence shown here is derived from an EMBL/GenBank/DDBJ whole genome shotgun (WGS) entry which is preliminary data.</text>
</comment>
<feature type="transmembrane region" description="Helical" evidence="6">
    <location>
        <begin position="41"/>
        <end position="62"/>
    </location>
</feature>
<sequence length="396" mass="42287">MRAIPSPRLGPWLTSLFQAISTRDEHAGFSTTLAIYIARQFMLSTLSMVLALTGLVSLFDFIDLLRRAATRPNVPASLIVKIAALHVPYYVIYVLPFGILLGGIVCFSRLTRSSELIVARAAGISAWQFLASPLACALLTGLLTTTGISALSSTMFRSAEMLDQTYLRTGGGPLTLNGGALWLRQSDDGLVPHGVAILHAQDVHLIDGALKVSGVSIFRLDDRDRLILRVEAPQGTLGDHRWILHGTSVLHPDHLPQQIGDMTLPSDLTVGRVQESFASPDTLSVFALPGFISLLERSGFPSIRHRLHFQSLLALPILAGTMALVSAGFSMRPTRRGGVARMLGSGIAAGFALFTISKVAEQFGESGALPPVLAAWAPTGAGLCLAVALLLHMEDG</sequence>
<evidence type="ECO:0000256" key="6">
    <source>
        <dbReference type="SAM" id="Phobius"/>
    </source>
</evidence>
<comment type="subcellular location">
    <subcellularLocation>
        <location evidence="1">Cell membrane</location>
        <topology evidence="1">Multi-pass membrane protein</topology>
    </subcellularLocation>
</comment>
<dbReference type="Pfam" id="PF03739">
    <property type="entry name" value="LptF_LptG"/>
    <property type="match status" value="1"/>
</dbReference>
<reference evidence="7 8" key="1">
    <citation type="submission" date="2019-10" db="EMBL/GenBank/DDBJ databases">
        <title>Gluconobacter aidae sp. nov., a novel species of acetic acid bacteria isolated in Thailand.</title>
        <authorList>
            <person name="Yukphan P."/>
            <person name="Charoenyingcharoen P."/>
            <person name="Malimas S."/>
            <person name="Muramatsu Y."/>
            <person name="Nakagawa Y."/>
            <person name="Tanasupawat S."/>
            <person name="Yamada Y."/>
        </authorList>
    </citation>
    <scope>NUCLEOTIDE SEQUENCE [LARGE SCALE GENOMIC DNA]</scope>
    <source>
        <strain evidence="7 8">AC10</strain>
    </source>
</reference>
<proteinExistence type="predicted"/>
<feature type="transmembrane region" description="Helical" evidence="6">
    <location>
        <begin position="90"/>
        <end position="110"/>
    </location>
</feature>
<dbReference type="Proteomes" id="UP000432209">
    <property type="component" value="Unassembled WGS sequence"/>
</dbReference>